<keyword evidence="10" id="KW-1185">Reference proteome</keyword>
<dbReference type="GO" id="GO:0004601">
    <property type="term" value="F:peroxidase activity"/>
    <property type="evidence" value="ECO:0007669"/>
    <property type="project" value="UniProtKB-KW"/>
</dbReference>
<keyword evidence="5" id="KW-0408">Iron</keyword>
<evidence type="ECO:0000256" key="6">
    <source>
        <dbReference type="ARBA" id="ARBA00025737"/>
    </source>
</evidence>
<evidence type="ECO:0000256" key="2">
    <source>
        <dbReference type="ARBA" id="ARBA00022559"/>
    </source>
</evidence>
<dbReference type="InterPro" id="IPR006314">
    <property type="entry name" value="Dyp_peroxidase"/>
</dbReference>
<dbReference type="GO" id="GO:0005829">
    <property type="term" value="C:cytosol"/>
    <property type="evidence" value="ECO:0007669"/>
    <property type="project" value="TreeGrafter"/>
</dbReference>
<dbReference type="RefSeq" id="WP_161706019.1">
    <property type="nucleotide sequence ID" value="NZ_JAAAHS010000736.1"/>
</dbReference>
<keyword evidence="3" id="KW-0479">Metal-binding</keyword>
<name>A0A964XPR7_9ACTN</name>
<dbReference type="AlphaFoldDB" id="A0A964XPR7"/>
<gene>
    <name evidence="9" type="ORF">GUY60_37815</name>
</gene>
<dbReference type="GO" id="GO:0046872">
    <property type="term" value="F:metal ion binding"/>
    <property type="evidence" value="ECO:0007669"/>
    <property type="project" value="UniProtKB-KW"/>
</dbReference>
<comment type="cofactor">
    <cofactor evidence="1">
        <name>heme b</name>
        <dbReference type="ChEBI" id="CHEBI:60344"/>
    </cofactor>
</comment>
<evidence type="ECO:0000256" key="3">
    <source>
        <dbReference type="ARBA" id="ARBA00022723"/>
    </source>
</evidence>
<dbReference type="NCBIfam" id="TIGR01413">
    <property type="entry name" value="Dyp_perox_fam"/>
    <property type="match status" value="1"/>
</dbReference>
<evidence type="ECO:0000259" key="7">
    <source>
        <dbReference type="Pfam" id="PF04261"/>
    </source>
</evidence>
<comment type="caution">
    <text evidence="9">The sequence shown here is derived from an EMBL/GenBank/DDBJ whole genome shotgun (WGS) entry which is preliminary data.</text>
</comment>
<dbReference type="SUPFAM" id="SSF54909">
    <property type="entry name" value="Dimeric alpha+beta barrel"/>
    <property type="match status" value="1"/>
</dbReference>
<comment type="similarity">
    <text evidence="6">Belongs to the DyP-type peroxidase family.</text>
</comment>
<dbReference type="InterPro" id="IPR011008">
    <property type="entry name" value="Dimeric_a/b-barrel"/>
</dbReference>
<sequence length="342" mass="36428">MVAVQPVVTLPAKAAVFLVATVNPGGEAAVRATLQDLAGLTRSVAFRAPEDRLSCVAGIGSAAWDRLVGGPRPRELHPFEQLDGPRHRAPATPGDLLFHLRARRMDLCFELARLILDVLGGAVTVVDETHGFTYFDERDLLGFVDGSENPTGGAATDAVHIGDEDPPFLGGSYVIVQKYVHDLAAWTAIGVEEQERVIGRTKTANVELSDAVKPANSHVALNTVEDENGDEQKIVRENMPFGRLSEGEFGTYFIGYARTPAVTERMLRNMFLGDPPGNTDRILDFSTAVTGGLFFVPSADLLDALPAEPAAVPAEPAVEPAQELVDVLAPQGDSLGIGSLKG</sequence>
<feature type="domain" description="Dyp-type peroxidase N-terminal" evidence="7">
    <location>
        <begin position="6"/>
        <end position="132"/>
    </location>
</feature>
<evidence type="ECO:0000313" key="9">
    <source>
        <dbReference type="EMBL" id="NBE57069.1"/>
    </source>
</evidence>
<keyword evidence="2 9" id="KW-0575">Peroxidase</keyword>
<dbReference type="PANTHER" id="PTHR30521:SF0">
    <property type="entry name" value="DYP-TYPE PEROXIDASE FAMILY PROTEIN"/>
    <property type="match status" value="1"/>
</dbReference>
<proteinExistence type="inferred from homology"/>
<feature type="non-terminal residue" evidence="9">
    <location>
        <position position="342"/>
    </location>
</feature>
<dbReference type="Proteomes" id="UP000598297">
    <property type="component" value="Unassembled WGS sequence"/>
</dbReference>
<evidence type="ECO:0000256" key="1">
    <source>
        <dbReference type="ARBA" id="ARBA00001970"/>
    </source>
</evidence>
<dbReference type="Pfam" id="PF20628">
    <property type="entry name" value="Dyp_perox_C"/>
    <property type="match status" value="1"/>
</dbReference>
<organism evidence="9 10">
    <name type="scientific">Streptomyces boluensis</name>
    <dbReference type="NCBI Taxonomy" id="1775135"/>
    <lineage>
        <taxon>Bacteria</taxon>
        <taxon>Bacillati</taxon>
        <taxon>Actinomycetota</taxon>
        <taxon>Actinomycetes</taxon>
        <taxon>Kitasatosporales</taxon>
        <taxon>Streptomycetaceae</taxon>
        <taxon>Streptomyces</taxon>
    </lineage>
</organism>
<keyword evidence="4" id="KW-0560">Oxidoreductase</keyword>
<evidence type="ECO:0000259" key="8">
    <source>
        <dbReference type="Pfam" id="PF20628"/>
    </source>
</evidence>
<dbReference type="GO" id="GO:0020037">
    <property type="term" value="F:heme binding"/>
    <property type="evidence" value="ECO:0007669"/>
    <property type="project" value="InterPro"/>
</dbReference>
<evidence type="ECO:0000313" key="10">
    <source>
        <dbReference type="Proteomes" id="UP000598297"/>
    </source>
</evidence>
<feature type="domain" description="Dyp-type peroxidase C-terminal" evidence="8">
    <location>
        <begin position="136"/>
        <end position="300"/>
    </location>
</feature>
<evidence type="ECO:0000256" key="4">
    <source>
        <dbReference type="ARBA" id="ARBA00023002"/>
    </source>
</evidence>
<dbReference type="OrthoDB" id="3251355at2"/>
<reference evidence="9" key="1">
    <citation type="submission" date="2020-01" db="EMBL/GenBank/DDBJ databases">
        <title>Whole-genome analyses of novel actinobacteria.</title>
        <authorList>
            <person name="Sahin N."/>
        </authorList>
    </citation>
    <scope>NUCLEOTIDE SEQUENCE</scope>
    <source>
        <strain evidence="9">YC537</strain>
    </source>
</reference>
<dbReference type="PROSITE" id="PS51404">
    <property type="entry name" value="DYP_PEROXIDASE"/>
    <property type="match status" value="1"/>
</dbReference>
<dbReference type="InterPro" id="IPR048328">
    <property type="entry name" value="Dyp_perox_C"/>
</dbReference>
<protein>
    <submittedName>
        <fullName evidence="9">Dyp-type peroxidase</fullName>
    </submittedName>
</protein>
<dbReference type="PANTHER" id="PTHR30521">
    <property type="entry name" value="DEFERROCHELATASE/PEROXIDASE"/>
    <property type="match status" value="1"/>
</dbReference>
<accession>A0A964XPR7</accession>
<evidence type="ECO:0000256" key="5">
    <source>
        <dbReference type="ARBA" id="ARBA00023004"/>
    </source>
</evidence>
<dbReference type="Pfam" id="PF04261">
    <property type="entry name" value="Dyp_perox_N"/>
    <property type="match status" value="1"/>
</dbReference>
<dbReference type="EMBL" id="JAAAHS010000736">
    <property type="protein sequence ID" value="NBE57069.1"/>
    <property type="molecule type" value="Genomic_DNA"/>
</dbReference>
<dbReference type="InterPro" id="IPR048327">
    <property type="entry name" value="Dyp_perox_N"/>
</dbReference>